<evidence type="ECO:0000313" key="3">
    <source>
        <dbReference type="EMBL" id="QVT80546.1"/>
    </source>
</evidence>
<reference evidence="3 4" key="1">
    <citation type="submission" date="2021-05" db="EMBL/GenBank/DDBJ databases">
        <title>Complete genome of Nocardioides aquaticus KCTC 9944T isolated from meromictic and hypersaline Ekho Lake, Antarctica.</title>
        <authorList>
            <person name="Hwang K."/>
            <person name="Kim K.M."/>
            <person name="Choe H."/>
        </authorList>
    </citation>
    <scope>NUCLEOTIDE SEQUENCE [LARGE SCALE GENOMIC DNA]</scope>
    <source>
        <strain evidence="3 4">KCTC 9944</strain>
    </source>
</reference>
<evidence type="ECO:0000259" key="2">
    <source>
        <dbReference type="Pfam" id="PF07331"/>
    </source>
</evidence>
<name>A0ABX8EJN7_9ACTN</name>
<organism evidence="3 4">
    <name type="scientific">Nocardioides aquaticus</name>
    <dbReference type="NCBI Taxonomy" id="160826"/>
    <lineage>
        <taxon>Bacteria</taxon>
        <taxon>Bacillati</taxon>
        <taxon>Actinomycetota</taxon>
        <taxon>Actinomycetes</taxon>
        <taxon>Propionibacteriales</taxon>
        <taxon>Nocardioidaceae</taxon>
        <taxon>Nocardioides</taxon>
    </lineage>
</organism>
<evidence type="ECO:0000313" key="4">
    <source>
        <dbReference type="Proteomes" id="UP000679307"/>
    </source>
</evidence>
<proteinExistence type="predicted"/>
<sequence length="177" mass="18064">MSTHIDEPRTDDPAPAPTGGVDKAQYGLAALLVVVGLYTVYDATTLRIGFGDPVGPRAFPYVVGTVLAVLGVLLALATARGSVGELEGGEDVDLAQGSDWVTVAKLVGVIAFTIATVDLLGWAITGAVLFAGGAWALGSRTLVRDVIVGLVLAVGSWYAFYVGLGIPLTPGLLDGVL</sequence>
<feature type="transmembrane region" description="Helical" evidence="1">
    <location>
        <begin position="146"/>
        <end position="168"/>
    </location>
</feature>
<dbReference type="EMBL" id="CP075371">
    <property type="protein sequence ID" value="QVT80546.1"/>
    <property type="molecule type" value="Genomic_DNA"/>
</dbReference>
<feature type="transmembrane region" description="Helical" evidence="1">
    <location>
        <begin position="106"/>
        <end position="134"/>
    </location>
</feature>
<feature type="transmembrane region" description="Helical" evidence="1">
    <location>
        <begin position="26"/>
        <end position="46"/>
    </location>
</feature>
<keyword evidence="4" id="KW-1185">Reference proteome</keyword>
<gene>
    <name evidence="3" type="ORF">ENKNEFLB_02945</name>
</gene>
<dbReference type="Proteomes" id="UP000679307">
    <property type="component" value="Chromosome"/>
</dbReference>
<protein>
    <recommendedName>
        <fullName evidence="2">DUF1468 domain-containing protein</fullName>
    </recommendedName>
</protein>
<evidence type="ECO:0000256" key="1">
    <source>
        <dbReference type="SAM" id="Phobius"/>
    </source>
</evidence>
<dbReference type="InterPro" id="IPR009936">
    <property type="entry name" value="DUF1468"/>
</dbReference>
<dbReference type="RefSeq" id="WP_214056079.1">
    <property type="nucleotide sequence ID" value="NZ_BAAAHS010000003.1"/>
</dbReference>
<feature type="transmembrane region" description="Helical" evidence="1">
    <location>
        <begin position="58"/>
        <end position="79"/>
    </location>
</feature>
<keyword evidence="1" id="KW-1133">Transmembrane helix</keyword>
<dbReference type="Pfam" id="PF07331">
    <property type="entry name" value="TctB"/>
    <property type="match status" value="1"/>
</dbReference>
<keyword evidence="1" id="KW-0812">Transmembrane</keyword>
<accession>A0ABX8EJN7</accession>
<feature type="domain" description="DUF1468" evidence="2">
    <location>
        <begin position="29"/>
        <end position="168"/>
    </location>
</feature>
<keyword evidence="1" id="KW-0472">Membrane</keyword>